<reference evidence="1 2" key="1">
    <citation type="submission" date="2019-09" db="EMBL/GenBank/DDBJ databases">
        <title>A chromosome-level genome assembly of the Chinese tupelo Nyssa sinensis.</title>
        <authorList>
            <person name="Yang X."/>
            <person name="Kang M."/>
            <person name="Yang Y."/>
            <person name="Xiong H."/>
            <person name="Wang M."/>
            <person name="Zhang Z."/>
            <person name="Wang Z."/>
            <person name="Wu H."/>
            <person name="Ma T."/>
            <person name="Liu J."/>
            <person name="Xi Z."/>
        </authorList>
    </citation>
    <scope>NUCLEOTIDE SEQUENCE [LARGE SCALE GENOMIC DNA]</scope>
    <source>
        <strain evidence="1">J267</strain>
        <tissue evidence="1">Leaf</tissue>
    </source>
</reference>
<evidence type="ECO:0000313" key="1">
    <source>
        <dbReference type="EMBL" id="KAA8540581.1"/>
    </source>
</evidence>
<dbReference type="EMBL" id="CM018036">
    <property type="protein sequence ID" value="KAA8540581.1"/>
    <property type="molecule type" value="Genomic_DNA"/>
</dbReference>
<protein>
    <submittedName>
        <fullName evidence="1">Uncharacterized protein</fullName>
    </submittedName>
</protein>
<gene>
    <name evidence="1" type="ORF">F0562_024500</name>
</gene>
<accession>A0A5J5BHF7</accession>
<dbReference type="AlphaFoldDB" id="A0A5J5BHF7"/>
<proteinExistence type="predicted"/>
<keyword evidence="2" id="KW-1185">Reference proteome</keyword>
<sequence length="66" mass="7602">MFSRTNFIFLENWIRKLVNKQPVLTSYRTMNRNKFSEINVSSALAHFISIALDDIHGSSISEISVI</sequence>
<dbReference type="Proteomes" id="UP000325577">
    <property type="component" value="Linkage Group LG13"/>
</dbReference>
<evidence type="ECO:0000313" key="2">
    <source>
        <dbReference type="Proteomes" id="UP000325577"/>
    </source>
</evidence>
<name>A0A5J5BHF7_9ASTE</name>
<organism evidence="1 2">
    <name type="scientific">Nyssa sinensis</name>
    <dbReference type="NCBI Taxonomy" id="561372"/>
    <lineage>
        <taxon>Eukaryota</taxon>
        <taxon>Viridiplantae</taxon>
        <taxon>Streptophyta</taxon>
        <taxon>Embryophyta</taxon>
        <taxon>Tracheophyta</taxon>
        <taxon>Spermatophyta</taxon>
        <taxon>Magnoliopsida</taxon>
        <taxon>eudicotyledons</taxon>
        <taxon>Gunneridae</taxon>
        <taxon>Pentapetalae</taxon>
        <taxon>asterids</taxon>
        <taxon>Cornales</taxon>
        <taxon>Nyssaceae</taxon>
        <taxon>Nyssa</taxon>
    </lineage>
</organism>